<keyword evidence="1" id="KW-1133">Transmembrane helix</keyword>
<evidence type="ECO:0000256" key="1">
    <source>
        <dbReference type="SAM" id="Phobius"/>
    </source>
</evidence>
<name>G3ABR2_9RALS</name>
<proteinExistence type="predicted"/>
<gene>
    <name evidence="2" type="ORF">RALSY_mp30281</name>
</gene>
<protein>
    <submittedName>
        <fullName evidence="2">Conserved hypothethical protein</fullName>
    </submittedName>
</protein>
<dbReference type="EMBL" id="FR854092">
    <property type="protein sequence ID" value="CCA86967.1"/>
    <property type="molecule type" value="Genomic_DNA"/>
</dbReference>
<feature type="transmembrane region" description="Helical" evidence="1">
    <location>
        <begin position="12"/>
        <end position="33"/>
    </location>
</feature>
<dbReference type="AlphaFoldDB" id="G3ABR2"/>
<accession>G3ABR2</accession>
<evidence type="ECO:0000313" key="2">
    <source>
        <dbReference type="EMBL" id="CCA86967.1"/>
    </source>
</evidence>
<keyword evidence="1" id="KW-0472">Membrane</keyword>
<organism evidence="2">
    <name type="scientific">Ralstonia syzygii R24</name>
    <dbReference type="NCBI Taxonomy" id="907261"/>
    <lineage>
        <taxon>Bacteria</taxon>
        <taxon>Pseudomonadati</taxon>
        <taxon>Pseudomonadota</taxon>
        <taxon>Betaproteobacteria</taxon>
        <taxon>Burkholderiales</taxon>
        <taxon>Burkholderiaceae</taxon>
        <taxon>Ralstonia</taxon>
        <taxon>Ralstonia solanacearum species complex</taxon>
    </lineage>
</organism>
<reference evidence="2" key="2">
    <citation type="submission" date="2011-04" db="EMBL/GenBank/DDBJ databases">
        <authorList>
            <person name="Genoscope - CEA"/>
        </authorList>
    </citation>
    <scope>NUCLEOTIDE SEQUENCE</scope>
    <source>
        <strain evidence="2">R24</strain>
    </source>
</reference>
<reference evidence="2" key="1">
    <citation type="journal article" date="2011" name="PLoS ONE">
        <title>Ralstonia syzygii, the Blood Disease Bacterium and some Asian R. solanacearum strains form a single genomic species despite divergent lifestyles.</title>
        <authorList>
            <person name="Remenant B."/>
            <person name="de Cambiaire J.C."/>
            <person name="Cellier G."/>
            <person name="Jacobs J.M."/>
            <person name="Mangenot S."/>
            <person name="Barbe V."/>
            <person name="Lajus A."/>
            <person name="Vallenet D."/>
            <person name="Medigue C."/>
            <person name="Fegan M."/>
            <person name="Allen C."/>
            <person name="Prior P."/>
        </authorList>
    </citation>
    <scope>NUCLEOTIDE SEQUENCE</scope>
    <source>
        <strain evidence="2">R24</strain>
    </source>
</reference>
<sequence length="34" mass="3495">MSNAMGWIKRLRVSMSATGGFLIVVVMGAAVAVA</sequence>
<keyword evidence="1" id="KW-0812">Transmembrane</keyword>